<gene>
    <name evidence="13" type="ORF">CHC_T00001673001</name>
</gene>
<dbReference type="SUPFAM" id="SSF52374">
    <property type="entry name" value="Nucleotidylyl transferase"/>
    <property type="match status" value="1"/>
</dbReference>
<name>R7Q2T0_CHOCR</name>
<dbReference type="InterPro" id="IPR004514">
    <property type="entry name" value="Gln-tRNA-synth"/>
</dbReference>
<dbReference type="GeneID" id="17320394"/>
<feature type="domain" description="Glutamyl/glutaminyl-tRNA synthetase class Ib anti-codon binding" evidence="11">
    <location>
        <begin position="287"/>
        <end position="381"/>
    </location>
</feature>
<keyword evidence="6 9" id="KW-0648">Protein biosynthesis</keyword>
<dbReference type="GO" id="GO:0005829">
    <property type="term" value="C:cytosol"/>
    <property type="evidence" value="ECO:0007669"/>
    <property type="project" value="TreeGrafter"/>
</dbReference>
<keyword evidence="7 9" id="KW-0030">Aminoacyl-tRNA synthetase</keyword>
<proteinExistence type="inferred from homology"/>
<dbReference type="GO" id="GO:0005524">
    <property type="term" value="F:ATP binding"/>
    <property type="evidence" value="ECO:0007669"/>
    <property type="project" value="UniProtKB-KW"/>
</dbReference>
<dbReference type="EC" id="6.1.1.18" evidence="2"/>
<evidence type="ECO:0000313" key="14">
    <source>
        <dbReference type="Proteomes" id="UP000012073"/>
    </source>
</evidence>
<dbReference type="SUPFAM" id="SSF50715">
    <property type="entry name" value="Ribosomal protein L25-like"/>
    <property type="match status" value="1"/>
</dbReference>
<evidence type="ECO:0000256" key="3">
    <source>
        <dbReference type="ARBA" id="ARBA00022598"/>
    </source>
</evidence>
<evidence type="ECO:0000259" key="10">
    <source>
        <dbReference type="Pfam" id="PF00749"/>
    </source>
</evidence>
<dbReference type="Gene3D" id="3.40.50.620">
    <property type="entry name" value="HUPs"/>
    <property type="match status" value="1"/>
</dbReference>
<dbReference type="InterPro" id="IPR020059">
    <property type="entry name" value="Glu/Gln-tRNA-synth_Ib_codon-bd"/>
</dbReference>
<evidence type="ECO:0000259" key="12">
    <source>
        <dbReference type="Pfam" id="PF20974"/>
    </source>
</evidence>
<feature type="domain" description="Glutamyl/glutaminyl-tRNA synthetase class Ib catalytic" evidence="10">
    <location>
        <begin position="2"/>
        <end position="284"/>
    </location>
</feature>
<keyword evidence="4 9" id="KW-0547">Nucleotide-binding</keyword>
<dbReference type="Pfam" id="PF20974">
    <property type="entry name" value="tRNA-synt_1c_C2"/>
    <property type="match status" value="1"/>
</dbReference>
<evidence type="ECO:0000256" key="1">
    <source>
        <dbReference type="ARBA" id="ARBA00005594"/>
    </source>
</evidence>
<feature type="domain" description="tRNA synthetases class I (E and Q) anti-codon binding" evidence="12">
    <location>
        <begin position="395"/>
        <end position="468"/>
    </location>
</feature>
<keyword evidence="3 9" id="KW-0436">Ligase</keyword>
<dbReference type="OMA" id="TWCIYPM"/>
<dbReference type="Pfam" id="PF03950">
    <property type="entry name" value="tRNA-synt_1c_C"/>
    <property type="match status" value="1"/>
</dbReference>
<dbReference type="InterPro" id="IPR014729">
    <property type="entry name" value="Rossmann-like_a/b/a_fold"/>
</dbReference>
<evidence type="ECO:0000256" key="2">
    <source>
        <dbReference type="ARBA" id="ARBA00012836"/>
    </source>
</evidence>
<dbReference type="RefSeq" id="XP_005712678.1">
    <property type="nucleotide sequence ID" value="XM_005712621.1"/>
</dbReference>
<comment type="similarity">
    <text evidence="1 9">Belongs to the class-I aminoacyl-tRNA synthetase family.</text>
</comment>
<dbReference type="Proteomes" id="UP000012073">
    <property type="component" value="Unassembled WGS sequence"/>
</dbReference>
<dbReference type="InterPro" id="IPR011035">
    <property type="entry name" value="Ribosomal_bL25/Gln-tRNA_synth"/>
</dbReference>
<evidence type="ECO:0000256" key="8">
    <source>
        <dbReference type="ARBA" id="ARBA00048270"/>
    </source>
</evidence>
<keyword evidence="14" id="KW-1185">Reference proteome</keyword>
<dbReference type="NCBIfam" id="TIGR00440">
    <property type="entry name" value="glnS"/>
    <property type="match status" value="1"/>
</dbReference>
<evidence type="ECO:0000256" key="4">
    <source>
        <dbReference type="ARBA" id="ARBA00022741"/>
    </source>
</evidence>
<evidence type="ECO:0000256" key="5">
    <source>
        <dbReference type="ARBA" id="ARBA00022840"/>
    </source>
</evidence>
<evidence type="ECO:0000259" key="11">
    <source>
        <dbReference type="Pfam" id="PF03950"/>
    </source>
</evidence>
<dbReference type="GO" id="GO:0004819">
    <property type="term" value="F:glutamine-tRNA ligase activity"/>
    <property type="evidence" value="ECO:0007669"/>
    <property type="project" value="UniProtKB-EC"/>
</dbReference>
<sequence length="488" mass="56312">MFIDFGYAKKMGGECILRFDDTNPTVEKTEYIDAIKEMVKWLGHEPAKITFSSDYFDQLYDLAVELIKRGKAFVCHQTGEEISRDRKDGVESPYRNRSVEENLRLFTDMRKGKYAEGEATLRMKIDMKCANLVMRDPVAYRILHSPHPHVGDKWCVYPSYDYTHCIVDSLEWVTHSLCTLEFEIRRDSYYWLLEALDLYRPFVWESARLNLQYTVMSKRKLKQLVENNIVRGWDDPRMPTLVGMRRRGYPPAALNRFCSAVGISRATNVIGMHVLEYWVRSELDANAKRVLAVLRPLRLIITNFRGEEKVTVANHPKNAGMGSREIKLSRTLYIDEMDFRMEDSKGYYGLAPGKTAMLRYAYPVKIVKVVTGDNGKPCELMGEFDYQKCSKPKGVLHWVGEDSVDFEARLYSTLFKSEDPSSLNNEWLEDLNEEGEVVVDGAKIESSAVSSDVRTTFQFERTGYFTVDNDSTAKKPVFNMTVSLRDSR</sequence>
<protein>
    <recommendedName>
        <fullName evidence="2">glutamine--tRNA ligase</fullName>
        <ecNumber evidence="2">6.1.1.18</ecNumber>
    </recommendedName>
</protein>
<evidence type="ECO:0000313" key="13">
    <source>
        <dbReference type="EMBL" id="CDF32877.1"/>
    </source>
</evidence>
<evidence type="ECO:0000256" key="9">
    <source>
        <dbReference type="RuleBase" id="RU363037"/>
    </source>
</evidence>
<dbReference type="InterPro" id="IPR020056">
    <property type="entry name" value="Rbsml_bL25/Gln-tRNA_synth_N"/>
</dbReference>
<dbReference type="FunFam" id="3.40.50.620:FF:000037">
    <property type="entry name" value="Glutamine--tRNA ligase cytoplasmic"/>
    <property type="match status" value="1"/>
</dbReference>
<dbReference type="OrthoDB" id="10250478at2759"/>
<dbReference type="Gramene" id="CDF32877">
    <property type="protein sequence ID" value="CDF32877"/>
    <property type="gene ID" value="CHC_T00001673001"/>
</dbReference>
<reference evidence="14" key="1">
    <citation type="journal article" date="2013" name="Proc. Natl. Acad. Sci. U.S.A.">
        <title>Genome structure and metabolic features in the red seaweed Chondrus crispus shed light on evolution of the Archaeplastida.</title>
        <authorList>
            <person name="Collen J."/>
            <person name="Porcel B."/>
            <person name="Carre W."/>
            <person name="Ball S.G."/>
            <person name="Chaparro C."/>
            <person name="Tonon T."/>
            <person name="Barbeyron T."/>
            <person name="Michel G."/>
            <person name="Noel B."/>
            <person name="Valentin K."/>
            <person name="Elias M."/>
            <person name="Artiguenave F."/>
            <person name="Arun A."/>
            <person name="Aury J.M."/>
            <person name="Barbosa-Neto J.F."/>
            <person name="Bothwell J.H."/>
            <person name="Bouget F.Y."/>
            <person name="Brillet L."/>
            <person name="Cabello-Hurtado F."/>
            <person name="Capella-Gutierrez S."/>
            <person name="Charrier B."/>
            <person name="Cladiere L."/>
            <person name="Cock J.M."/>
            <person name="Coelho S.M."/>
            <person name="Colleoni C."/>
            <person name="Czjzek M."/>
            <person name="Da Silva C."/>
            <person name="Delage L."/>
            <person name="Denoeud F."/>
            <person name="Deschamps P."/>
            <person name="Dittami S.M."/>
            <person name="Gabaldon T."/>
            <person name="Gachon C.M."/>
            <person name="Groisillier A."/>
            <person name="Herve C."/>
            <person name="Jabbari K."/>
            <person name="Katinka M."/>
            <person name="Kloareg B."/>
            <person name="Kowalczyk N."/>
            <person name="Labadie K."/>
            <person name="Leblanc C."/>
            <person name="Lopez P.J."/>
            <person name="McLachlan D.H."/>
            <person name="Meslet-Cladiere L."/>
            <person name="Moustafa A."/>
            <person name="Nehr Z."/>
            <person name="Nyvall Collen P."/>
            <person name="Panaud O."/>
            <person name="Partensky F."/>
            <person name="Poulain J."/>
            <person name="Rensing S.A."/>
            <person name="Rousvoal S."/>
            <person name="Samson G."/>
            <person name="Symeonidi A."/>
            <person name="Weissenbach J."/>
            <person name="Zambounis A."/>
            <person name="Wincker P."/>
            <person name="Boyen C."/>
        </authorList>
    </citation>
    <scope>NUCLEOTIDE SEQUENCE [LARGE SCALE GENOMIC DNA]</scope>
    <source>
        <strain evidence="14">cv. Stackhouse</strain>
    </source>
</reference>
<dbReference type="Gene3D" id="2.40.240.10">
    <property type="entry name" value="Ribosomal Protein L25, Chain P"/>
    <property type="match status" value="2"/>
</dbReference>
<comment type="catalytic activity">
    <reaction evidence="8">
        <text>tRNA(Gln) + L-glutamine + ATP = L-glutaminyl-tRNA(Gln) + AMP + diphosphate</text>
        <dbReference type="Rhea" id="RHEA:20121"/>
        <dbReference type="Rhea" id="RHEA-COMP:9662"/>
        <dbReference type="Rhea" id="RHEA-COMP:9681"/>
        <dbReference type="ChEBI" id="CHEBI:30616"/>
        <dbReference type="ChEBI" id="CHEBI:33019"/>
        <dbReference type="ChEBI" id="CHEBI:58359"/>
        <dbReference type="ChEBI" id="CHEBI:78442"/>
        <dbReference type="ChEBI" id="CHEBI:78521"/>
        <dbReference type="ChEBI" id="CHEBI:456215"/>
        <dbReference type="EC" id="6.1.1.18"/>
    </reaction>
</comment>
<keyword evidence="5 9" id="KW-0067">ATP-binding</keyword>
<evidence type="ECO:0000256" key="6">
    <source>
        <dbReference type="ARBA" id="ARBA00022917"/>
    </source>
</evidence>
<dbReference type="InterPro" id="IPR020058">
    <property type="entry name" value="Glu/Gln-tRNA-synth_Ib_cat-dom"/>
</dbReference>
<dbReference type="Pfam" id="PF00749">
    <property type="entry name" value="tRNA-synt_1c"/>
    <property type="match status" value="1"/>
</dbReference>
<dbReference type="PANTHER" id="PTHR43097:SF4">
    <property type="entry name" value="GLUTAMINE--TRNA LIGASE"/>
    <property type="match status" value="1"/>
</dbReference>
<dbReference type="FunFam" id="2.40.240.10:FF:000007">
    <property type="entry name" value="Glutamine--tRNA ligase"/>
    <property type="match status" value="1"/>
</dbReference>
<accession>R7Q2T0</accession>
<dbReference type="PhylomeDB" id="R7Q2T0"/>
<dbReference type="PANTHER" id="PTHR43097">
    <property type="entry name" value="GLUTAMINE-TRNA LIGASE"/>
    <property type="match status" value="1"/>
</dbReference>
<dbReference type="AlphaFoldDB" id="R7Q2T0"/>
<dbReference type="STRING" id="2769.R7Q2T0"/>
<dbReference type="GO" id="GO:0006425">
    <property type="term" value="P:glutaminyl-tRNA aminoacylation"/>
    <property type="evidence" value="ECO:0007669"/>
    <property type="project" value="InterPro"/>
</dbReference>
<evidence type="ECO:0000256" key="7">
    <source>
        <dbReference type="ARBA" id="ARBA00023146"/>
    </source>
</evidence>
<dbReference type="KEGG" id="ccp:CHC_T00001673001"/>
<dbReference type="InterPro" id="IPR050132">
    <property type="entry name" value="Gln/Glu-tRNA_Ligase"/>
</dbReference>
<dbReference type="InterPro" id="IPR049437">
    <property type="entry name" value="tRNA-synt_1c_C2"/>
</dbReference>
<organism evidence="13 14">
    <name type="scientific">Chondrus crispus</name>
    <name type="common">Carrageen Irish moss</name>
    <name type="synonym">Polymorpha crispa</name>
    <dbReference type="NCBI Taxonomy" id="2769"/>
    <lineage>
        <taxon>Eukaryota</taxon>
        <taxon>Rhodophyta</taxon>
        <taxon>Florideophyceae</taxon>
        <taxon>Rhodymeniophycidae</taxon>
        <taxon>Gigartinales</taxon>
        <taxon>Gigartinaceae</taxon>
        <taxon>Chondrus</taxon>
    </lineage>
</organism>
<dbReference type="EMBL" id="HG001593">
    <property type="protein sequence ID" value="CDF32877.1"/>
    <property type="molecule type" value="Genomic_DNA"/>
</dbReference>